<keyword evidence="4 5" id="KW-0472">Membrane</keyword>
<name>A0A7S2RK46_9STRA</name>
<evidence type="ECO:0000256" key="3">
    <source>
        <dbReference type="ARBA" id="ARBA00022989"/>
    </source>
</evidence>
<feature type="transmembrane region" description="Helical" evidence="5">
    <location>
        <begin position="37"/>
        <end position="54"/>
    </location>
</feature>
<feature type="transmembrane region" description="Helical" evidence="5">
    <location>
        <begin position="75"/>
        <end position="97"/>
    </location>
</feature>
<organism evidence="7">
    <name type="scientific">Eucampia antarctica</name>
    <dbReference type="NCBI Taxonomy" id="49252"/>
    <lineage>
        <taxon>Eukaryota</taxon>
        <taxon>Sar</taxon>
        <taxon>Stramenopiles</taxon>
        <taxon>Ochrophyta</taxon>
        <taxon>Bacillariophyta</taxon>
        <taxon>Mediophyceae</taxon>
        <taxon>Biddulphiophycidae</taxon>
        <taxon>Hemiaulales</taxon>
        <taxon>Hemiaulaceae</taxon>
        <taxon>Eucampia</taxon>
    </lineage>
</organism>
<dbReference type="EMBL" id="HBHI01014285">
    <property type="protein sequence ID" value="CAD9672462.1"/>
    <property type="molecule type" value="Transcribed_RNA"/>
</dbReference>
<sequence length="105" mass="11441">MTDETSERLTKLILCAITAVALMLKNAGFVVSLVGALLGSAIIYIFPSILFLKFTSTRLANRTILKSKRLTLERLANKILFVFGVFCAILGVAVTVLTEFFPGTI</sequence>
<evidence type="ECO:0000256" key="4">
    <source>
        <dbReference type="ARBA" id="ARBA00023136"/>
    </source>
</evidence>
<comment type="subcellular location">
    <subcellularLocation>
        <location evidence="1">Membrane</location>
    </subcellularLocation>
</comment>
<evidence type="ECO:0000256" key="5">
    <source>
        <dbReference type="SAM" id="Phobius"/>
    </source>
</evidence>
<accession>A0A7S2RK46</accession>
<evidence type="ECO:0000256" key="1">
    <source>
        <dbReference type="ARBA" id="ARBA00004370"/>
    </source>
</evidence>
<dbReference type="Pfam" id="PF01490">
    <property type="entry name" value="Aa_trans"/>
    <property type="match status" value="1"/>
</dbReference>
<evidence type="ECO:0000313" key="7">
    <source>
        <dbReference type="EMBL" id="CAD9672462.1"/>
    </source>
</evidence>
<reference evidence="7" key="1">
    <citation type="submission" date="2021-01" db="EMBL/GenBank/DDBJ databases">
        <authorList>
            <person name="Corre E."/>
            <person name="Pelletier E."/>
            <person name="Niang G."/>
            <person name="Scheremetjew M."/>
            <person name="Finn R."/>
            <person name="Kale V."/>
            <person name="Holt S."/>
            <person name="Cochrane G."/>
            <person name="Meng A."/>
            <person name="Brown T."/>
            <person name="Cohen L."/>
        </authorList>
    </citation>
    <scope>NUCLEOTIDE SEQUENCE</scope>
    <source>
        <strain evidence="7">CCMP1452</strain>
    </source>
</reference>
<dbReference type="AlphaFoldDB" id="A0A7S2RK46"/>
<evidence type="ECO:0000256" key="2">
    <source>
        <dbReference type="ARBA" id="ARBA00022692"/>
    </source>
</evidence>
<keyword evidence="2 5" id="KW-0812">Transmembrane</keyword>
<protein>
    <recommendedName>
        <fullName evidence="6">Amino acid transporter transmembrane domain-containing protein</fullName>
    </recommendedName>
</protein>
<gene>
    <name evidence="7" type="ORF">EANT1437_LOCUS7336</name>
</gene>
<evidence type="ECO:0000259" key="6">
    <source>
        <dbReference type="Pfam" id="PF01490"/>
    </source>
</evidence>
<feature type="domain" description="Amino acid transporter transmembrane" evidence="6">
    <location>
        <begin position="12"/>
        <end position="96"/>
    </location>
</feature>
<proteinExistence type="predicted"/>
<dbReference type="GO" id="GO:0016020">
    <property type="term" value="C:membrane"/>
    <property type="evidence" value="ECO:0007669"/>
    <property type="project" value="UniProtKB-SubCell"/>
</dbReference>
<keyword evidence="3 5" id="KW-1133">Transmembrane helix</keyword>
<dbReference type="InterPro" id="IPR013057">
    <property type="entry name" value="AA_transpt_TM"/>
</dbReference>